<evidence type="ECO:0008006" key="6">
    <source>
        <dbReference type="Google" id="ProtNLM"/>
    </source>
</evidence>
<evidence type="ECO:0000256" key="3">
    <source>
        <dbReference type="SAM" id="MobiDB-lite"/>
    </source>
</evidence>
<dbReference type="PROSITE" id="PS51375">
    <property type="entry name" value="PPR"/>
    <property type="match status" value="1"/>
</dbReference>
<reference evidence="4 5" key="1">
    <citation type="submission" date="2017-11" db="EMBL/GenBank/DDBJ databases">
        <authorList>
            <person name="Kracher B."/>
        </authorList>
    </citation>
    <scope>NUCLEOTIDE SEQUENCE [LARGE SCALE GENOMIC DNA]</scope>
    <source>
        <strain evidence="4 5">RACE1</strain>
    </source>
</reference>
<feature type="compositionally biased region" description="Low complexity" evidence="3">
    <location>
        <begin position="354"/>
        <end position="374"/>
    </location>
</feature>
<dbReference type="Gene3D" id="1.25.40.10">
    <property type="entry name" value="Tetratricopeptide repeat domain"/>
    <property type="match status" value="1"/>
</dbReference>
<dbReference type="InterPro" id="IPR051222">
    <property type="entry name" value="PPR/CCM1_RNA-binding"/>
</dbReference>
<dbReference type="InterPro" id="IPR011990">
    <property type="entry name" value="TPR-like_helical_dom_sf"/>
</dbReference>
<evidence type="ECO:0000313" key="4">
    <source>
        <dbReference type="EMBL" id="SZF03579.1"/>
    </source>
</evidence>
<dbReference type="Proteomes" id="UP000275772">
    <property type="component" value="Unassembled WGS sequence"/>
</dbReference>
<dbReference type="EMBL" id="UNSH01000051">
    <property type="protein sequence ID" value="SZF03579.1"/>
    <property type="molecule type" value="Genomic_DNA"/>
</dbReference>
<feature type="repeat" description="PPR" evidence="2">
    <location>
        <begin position="128"/>
        <end position="162"/>
    </location>
</feature>
<dbReference type="InterPro" id="IPR002885">
    <property type="entry name" value="PPR_rpt"/>
</dbReference>
<accession>A0A383UUW9</accession>
<dbReference type="Pfam" id="PF13041">
    <property type="entry name" value="PPR_2"/>
    <property type="match status" value="1"/>
</dbReference>
<sequence>MTFCDGCRRTMLQIFGGYLNVVSSKFPKSRHSALIFKLEQPHFQKRGVRYSSRPVRKFITERIINRRNWLDSDEKKSVHNRNHVESHPAFCPRDDPLKLAEFVRRTLERDDFELAARVVRESSRKIQCVVSWNHLIDWLMKKGKIKIATKIHSEMKKRGQIPDAYTYTIILRGCSQHQHSKQALAKVLTIYQSMKLDKSPVKPNTIHTNAILKMCAASDDIETMLSIAADQPSSGPQASDAITFVTILNAIRHHAIGRLPMSPSTLQLKKNIREAVLQGLEIWNDVMRRWRKGDMWIDEELVCAMGRLLLLSEERQHWDQIISIIETTMAIPRQLPIYYQQIKAPLIHDIQGQSPSVEAPSPSFSSSESQTQPSNGTPEVPITRVLSATTSLVDSKVGVYTKPGRNTLSLVMNALLLLSSKEPATRYWKFFTEHLSIEPDLENYVSYMRILRVFRSSAETVELVQKMPQNFKVTKVFRIAMSSCARDKNNNHAFSSAGKILDMMQMTLREPDIPTITRYMDVALSSSKYSASAPSSSNSIRSLTTIGKQILRALDRVEILILSLKDLIFFKDPDMLQKSESERDAFLGNFSALIQKAVGAHDILIQGGLITSSLIPELTSRRFKLDSLRVRIMKRKRTGVSIIQSKGPSYNNTSNNLHLNHNARYTRPLNKFGILPSNYFADKIGSMANRLVQGEPYH</sequence>
<feature type="region of interest" description="Disordered" evidence="3">
    <location>
        <begin position="353"/>
        <end position="380"/>
    </location>
</feature>
<gene>
    <name evidence="4" type="ORF">BLGHR1_14373</name>
</gene>
<dbReference type="PANTHER" id="PTHR47942">
    <property type="entry name" value="TETRATRICOPEPTIDE REPEAT (TPR)-LIKE SUPERFAMILY PROTEIN-RELATED"/>
    <property type="match status" value="1"/>
</dbReference>
<evidence type="ECO:0000256" key="2">
    <source>
        <dbReference type="PROSITE-ProRule" id="PRU00708"/>
    </source>
</evidence>
<evidence type="ECO:0000256" key="1">
    <source>
        <dbReference type="ARBA" id="ARBA00022737"/>
    </source>
</evidence>
<name>A0A383UUW9_BLUHO</name>
<dbReference type="NCBIfam" id="TIGR00756">
    <property type="entry name" value="PPR"/>
    <property type="match status" value="1"/>
</dbReference>
<keyword evidence="1" id="KW-0677">Repeat</keyword>
<dbReference type="AlphaFoldDB" id="A0A383UUW9"/>
<proteinExistence type="predicted"/>
<organism evidence="4 5">
    <name type="scientific">Blumeria hordei</name>
    <name type="common">Barley powdery mildew</name>
    <name type="synonym">Blumeria graminis f. sp. hordei</name>
    <dbReference type="NCBI Taxonomy" id="2867405"/>
    <lineage>
        <taxon>Eukaryota</taxon>
        <taxon>Fungi</taxon>
        <taxon>Dikarya</taxon>
        <taxon>Ascomycota</taxon>
        <taxon>Pezizomycotina</taxon>
        <taxon>Leotiomycetes</taxon>
        <taxon>Erysiphales</taxon>
        <taxon>Erysiphaceae</taxon>
        <taxon>Blumeria</taxon>
    </lineage>
</organism>
<evidence type="ECO:0000313" key="5">
    <source>
        <dbReference type="Proteomes" id="UP000275772"/>
    </source>
</evidence>
<dbReference type="PANTHER" id="PTHR47942:SF105">
    <property type="entry name" value="ATPASE EXPRESSION PROTEIN 3"/>
    <property type="match status" value="1"/>
</dbReference>
<dbReference type="VEuPathDB" id="FungiDB:BLGHR1_14373"/>
<protein>
    <recommendedName>
        <fullName evidence="6">Pentatricopeptide repeat protein</fullName>
    </recommendedName>
</protein>